<dbReference type="Pfam" id="PF04264">
    <property type="entry name" value="YceI"/>
    <property type="match status" value="1"/>
</dbReference>
<accession>A0ABW5KFU4</accession>
<dbReference type="InterPro" id="IPR007372">
    <property type="entry name" value="Lipid/polyisoprenoid-bd_YceI"/>
</dbReference>
<dbReference type="PANTHER" id="PTHR34406">
    <property type="entry name" value="PROTEIN YCEI"/>
    <property type="match status" value="1"/>
</dbReference>
<dbReference type="SUPFAM" id="SSF101874">
    <property type="entry name" value="YceI-like"/>
    <property type="match status" value="1"/>
</dbReference>
<dbReference type="SMART" id="SM00867">
    <property type="entry name" value="YceI"/>
    <property type="match status" value="1"/>
</dbReference>
<organism evidence="2 3">
    <name type="scientific">Sphingobacterium suaedae</name>
    <dbReference type="NCBI Taxonomy" id="1686402"/>
    <lineage>
        <taxon>Bacteria</taxon>
        <taxon>Pseudomonadati</taxon>
        <taxon>Bacteroidota</taxon>
        <taxon>Sphingobacteriia</taxon>
        <taxon>Sphingobacteriales</taxon>
        <taxon>Sphingobacteriaceae</taxon>
        <taxon>Sphingobacterium</taxon>
    </lineage>
</organism>
<dbReference type="Gene3D" id="2.40.128.110">
    <property type="entry name" value="Lipid/polyisoprenoid-binding, YceI-like"/>
    <property type="match status" value="1"/>
</dbReference>
<dbReference type="EMBL" id="JBHULR010000003">
    <property type="protein sequence ID" value="MFD2547183.1"/>
    <property type="molecule type" value="Genomic_DNA"/>
</dbReference>
<reference evidence="3" key="1">
    <citation type="journal article" date="2019" name="Int. J. Syst. Evol. Microbiol.">
        <title>The Global Catalogue of Microorganisms (GCM) 10K type strain sequencing project: providing services to taxonomists for standard genome sequencing and annotation.</title>
        <authorList>
            <consortium name="The Broad Institute Genomics Platform"/>
            <consortium name="The Broad Institute Genome Sequencing Center for Infectious Disease"/>
            <person name="Wu L."/>
            <person name="Ma J."/>
        </authorList>
    </citation>
    <scope>NUCLEOTIDE SEQUENCE [LARGE SCALE GENOMIC DNA]</scope>
    <source>
        <strain evidence="3">KCTC 42662</strain>
    </source>
</reference>
<sequence>MAKSIWVIDPTHSEIGFKVKHMMFTNVSGKFNRFQATVEMEDDQFESAHISFGADVNSIDSNHVDRDNHLRSADFFDVERFPKIGFISTAIDKVNEGQFRVTGELTIKDTTRPVTLDVEYSGLLKDPWGNTKIGVSIAGKINRRDFGLTWNAALETGGVLVGEDIKLIAEAQFVKQ</sequence>
<proteinExistence type="predicted"/>
<dbReference type="PANTHER" id="PTHR34406:SF1">
    <property type="entry name" value="PROTEIN YCEI"/>
    <property type="match status" value="1"/>
</dbReference>
<name>A0ABW5KFU4_9SPHI</name>
<protein>
    <submittedName>
        <fullName evidence="2">YceI family protein</fullName>
    </submittedName>
</protein>
<dbReference type="InterPro" id="IPR036761">
    <property type="entry name" value="TTHA0802/YceI-like_sf"/>
</dbReference>
<gene>
    <name evidence="2" type="ORF">ACFSR5_05930</name>
</gene>
<feature type="domain" description="Lipid/polyisoprenoid-binding YceI-like" evidence="1">
    <location>
        <begin position="5"/>
        <end position="174"/>
    </location>
</feature>
<evidence type="ECO:0000313" key="2">
    <source>
        <dbReference type="EMBL" id="MFD2547183.1"/>
    </source>
</evidence>
<keyword evidence="3" id="KW-1185">Reference proteome</keyword>
<dbReference type="Proteomes" id="UP001597545">
    <property type="component" value="Unassembled WGS sequence"/>
</dbReference>
<evidence type="ECO:0000313" key="3">
    <source>
        <dbReference type="Proteomes" id="UP001597545"/>
    </source>
</evidence>
<evidence type="ECO:0000259" key="1">
    <source>
        <dbReference type="SMART" id="SM00867"/>
    </source>
</evidence>
<comment type="caution">
    <text evidence="2">The sequence shown here is derived from an EMBL/GenBank/DDBJ whole genome shotgun (WGS) entry which is preliminary data.</text>
</comment>
<dbReference type="RefSeq" id="WP_380901693.1">
    <property type="nucleotide sequence ID" value="NZ_JBHUEG010000007.1"/>
</dbReference>